<sequence>MFFIQMAGFPGAGKSTLAREIGKRTGAVVIDHDVVKSALLHSINENTLEPNLAGKISYNIDWSLIEAQLSHGNSVVFDSPCFYKEMIEKGTQLAEKYEASYKYVECILNDYNQINERLRNRNRMISQIKETNQEMFNYGLHNSKKPLNHKCLQVNTNLPIENYIDEVIHYILERNYEITR</sequence>
<dbReference type="PANTHER" id="PTHR37807:SF3">
    <property type="entry name" value="OS07G0160300 PROTEIN"/>
    <property type="match status" value="1"/>
</dbReference>
<evidence type="ECO:0000313" key="2">
    <source>
        <dbReference type="Proteomes" id="UP000077412"/>
    </source>
</evidence>
<dbReference type="STRING" id="255247.ABE41_006875"/>
<dbReference type="OrthoDB" id="3819922at2"/>
<name>A0A1B1Z2N9_9BACL</name>
<dbReference type="Gene3D" id="3.40.50.300">
    <property type="entry name" value="P-loop containing nucleotide triphosphate hydrolases"/>
    <property type="match status" value="1"/>
</dbReference>
<dbReference type="InterPro" id="IPR027417">
    <property type="entry name" value="P-loop_NTPase"/>
</dbReference>
<dbReference type="Pfam" id="PF13671">
    <property type="entry name" value="AAA_33"/>
    <property type="match status" value="1"/>
</dbReference>
<dbReference type="AlphaFoldDB" id="A0A1B1Z2N9"/>
<gene>
    <name evidence="1" type="ORF">ABE41_006875</name>
</gene>
<dbReference type="PANTHER" id="PTHR37807">
    <property type="entry name" value="OS07G0160300 PROTEIN"/>
    <property type="match status" value="1"/>
</dbReference>
<keyword evidence="1" id="KW-0547">Nucleotide-binding</keyword>
<dbReference type="Proteomes" id="UP000077412">
    <property type="component" value="Chromosome"/>
</dbReference>
<organism evidence="1 2">
    <name type="scientific">Fictibacillus arsenicus</name>
    <dbReference type="NCBI Taxonomy" id="255247"/>
    <lineage>
        <taxon>Bacteria</taxon>
        <taxon>Bacillati</taxon>
        <taxon>Bacillota</taxon>
        <taxon>Bacilli</taxon>
        <taxon>Bacillales</taxon>
        <taxon>Fictibacillaceae</taxon>
        <taxon>Fictibacillus</taxon>
    </lineage>
</organism>
<reference evidence="1 2" key="1">
    <citation type="submission" date="2016-08" db="EMBL/GenBank/DDBJ databases">
        <title>Complete genome sequence of Fictibacillus arsenicus G25-54, a strain with toxicity to nematodes and a potential arsenic-resistance activity.</title>
        <authorList>
            <person name="Zheng Z."/>
        </authorList>
    </citation>
    <scope>NUCLEOTIDE SEQUENCE [LARGE SCALE GENOMIC DNA]</scope>
    <source>
        <strain evidence="1 2">G25-54</strain>
    </source>
</reference>
<dbReference type="GO" id="GO:0005524">
    <property type="term" value="F:ATP binding"/>
    <property type="evidence" value="ECO:0007669"/>
    <property type="project" value="UniProtKB-KW"/>
</dbReference>
<dbReference type="SUPFAM" id="SSF52540">
    <property type="entry name" value="P-loop containing nucleoside triphosphate hydrolases"/>
    <property type="match status" value="1"/>
</dbReference>
<keyword evidence="1" id="KW-0067">ATP-binding</keyword>
<protein>
    <submittedName>
        <fullName evidence="1">ATP-binding protein</fullName>
    </submittedName>
</protein>
<proteinExistence type="predicted"/>
<keyword evidence="2" id="KW-1185">Reference proteome</keyword>
<evidence type="ECO:0000313" key="1">
    <source>
        <dbReference type="EMBL" id="ANX11727.1"/>
    </source>
</evidence>
<accession>A0A1B1Z2N9</accession>
<dbReference type="EMBL" id="CP016761">
    <property type="protein sequence ID" value="ANX11727.1"/>
    <property type="molecule type" value="Genomic_DNA"/>
</dbReference>
<dbReference type="RefSeq" id="WP_066287968.1">
    <property type="nucleotide sequence ID" value="NZ_CP016761.1"/>
</dbReference>
<dbReference type="KEGG" id="far:ABE41_006875"/>